<evidence type="ECO:0000259" key="1">
    <source>
        <dbReference type="Pfam" id="PF10040"/>
    </source>
</evidence>
<sequence length="246" mass="28297">MEKIKLICPSNGKKDYKLGVFFHAWLMDHIDEQQSTIMHENGTKPLTINVKYENSKVIFEVNLLTSALSSTVHNILLNESLTSFALNSASQKHYSIKQKQSQYLVERDLTKEFYNEKPQRKMFINFSTSTSFKSEGLYIFYPDLHLLFQSLMRKYNFVYEGYENIDKELLEDICANVHVRGYNLRSNHYSIHKARIPSFTGSIYLICSGTSILVSYINVLLKFAEYGGVGIKTALGMGAVRIDWKG</sequence>
<comment type="caution">
    <text evidence="2">The sequence shown here is derived from an EMBL/GenBank/DDBJ whole genome shotgun (WGS) entry which is preliminary data.</text>
</comment>
<gene>
    <name evidence="2" type="ORF">FC65_GL001936</name>
</gene>
<dbReference type="Proteomes" id="UP000051217">
    <property type="component" value="Unassembled WGS sequence"/>
</dbReference>
<organism evidence="2 3">
    <name type="scientific">Ligilactobacillus acidipiscis DSM 15836</name>
    <dbReference type="NCBI Taxonomy" id="1423716"/>
    <lineage>
        <taxon>Bacteria</taxon>
        <taxon>Bacillati</taxon>
        <taxon>Bacillota</taxon>
        <taxon>Bacilli</taxon>
        <taxon>Lactobacillales</taxon>
        <taxon>Lactobacillaceae</taxon>
        <taxon>Ligilactobacillus</taxon>
    </lineage>
</organism>
<dbReference type="EMBL" id="AZFI01000068">
    <property type="protein sequence ID" value="KRM27531.1"/>
    <property type="molecule type" value="Genomic_DNA"/>
</dbReference>
<keyword evidence="3" id="KW-1185">Reference proteome</keyword>
<evidence type="ECO:0000313" key="3">
    <source>
        <dbReference type="Proteomes" id="UP000051217"/>
    </source>
</evidence>
<dbReference type="InterPro" id="IPR019267">
    <property type="entry name" value="CRISPR-assoc_Cas6_C"/>
</dbReference>
<evidence type="ECO:0000313" key="2">
    <source>
        <dbReference type="EMBL" id="KRM27531.1"/>
    </source>
</evidence>
<accession>A0ABR5PK38</accession>
<dbReference type="Gene3D" id="3.30.70.1900">
    <property type="match status" value="1"/>
</dbReference>
<dbReference type="RefSeq" id="WP_056971927.1">
    <property type="nucleotide sequence ID" value="NZ_AZFI01000068.1"/>
</dbReference>
<dbReference type="CDD" id="cd21141">
    <property type="entry name" value="Cas6_III-like"/>
    <property type="match status" value="1"/>
</dbReference>
<protein>
    <submittedName>
        <fullName evidence="2">CRISPR-associated RAMP superfamily protein</fullName>
    </submittedName>
</protein>
<dbReference type="Pfam" id="PF10040">
    <property type="entry name" value="CRISPR_Cas6"/>
    <property type="match status" value="1"/>
</dbReference>
<reference evidence="2 3" key="1">
    <citation type="journal article" date="2015" name="Genome Announc.">
        <title>Expanding the biotechnology potential of lactobacilli through comparative genomics of 213 strains and associated genera.</title>
        <authorList>
            <person name="Sun Z."/>
            <person name="Harris H.M."/>
            <person name="McCann A."/>
            <person name="Guo C."/>
            <person name="Argimon S."/>
            <person name="Zhang W."/>
            <person name="Yang X."/>
            <person name="Jeffery I.B."/>
            <person name="Cooney J.C."/>
            <person name="Kagawa T.F."/>
            <person name="Liu W."/>
            <person name="Song Y."/>
            <person name="Salvetti E."/>
            <person name="Wrobel A."/>
            <person name="Rasinkangas P."/>
            <person name="Parkhill J."/>
            <person name="Rea M.C."/>
            <person name="O'Sullivan O."/>
            <person name="Ritari J."/>
            <person name="Douillard F.P."/>
            <person name="Paul Ross R."/>
            <person name="Yang R."/>
            <person name="Briner A.E."/>
            <person name="Felis G.E."/>
            <person name="de Vos W.M."/>
            <person name="Barrangou R."/>
            <person name="Klaenhammer T.R."/>
            <person name="Caufield P.W."/>
            <person name="Cui Y."/>
            <person name="Zhang H."/>
            <person name="O'Toole P.W."/>
        </authorList>
    </citation>
    <scope>NUCLEOTIDE SEQUENCE [LARGE SCALE GENOMIC DNA]</scope>
    <source>
        <strain evidence="2 3">DSM 15836</strain>
    </source>
</reference>
<name>A0ABR5PK38_9LACO</name>
<proteinExistence type="predicted"/>
<feature type="domain" description="CRISPR-associated protein Cas6 C-terminal" evidence="1">
    <location>
        <begin position="124"/>
        <end position="240"/>
    </location>
</feature>